<dbReference type="AlphaFoldDB" id="A0A0A8ZX18"/>
<organism evidence="1">
    <name type="scientific">Arundo donax</name>
    <name type="common">Giant reed</name>
    <name type="synonym">Donax arundinaceus</name>
    <dbReference type="NCBI Taxonomy" id="35708"/>
    <lineage>
        <taxon>Eukaryota</taxon>
        <taxon>Viridiplantae</taxon>
        <taxon>Streptophyta</taxon>
        <taxon>Embryophyta</taxon>
        <taxon>Tracheophyta</taxon>
        <taxon>Spermatophyta</taxon>
        <taxon>Magnoliopsida</taxon>
        <taxon>Liliopsida</taxon>
        <taxon>Poales</taxon>
        <taxon>Poaceae</taxon>
        <taxon>PACMAD clade</taxon>
        <taxon>Arundinoideae</taxon>
        <taxon>Arundineae</taxon>
        <taxon>Arundo</taxon>
    </lineage>
</organism>
<reference evidence="1" key="2">
    <citation type="journal article" date="2015" name="Data Brief">
        <title>Shoot transcriptome of the giant reed, Arundo donax.</title>
        <authorList>
            <person name="Barrero R.A."/>
            <person name="Guerrero F.D."/>
            <person name="Moolhuijzen P."/>
            <person name="Goolsby J.A."/>
            <person name="Tidwell J."/>
            <person name="Bellgard S.E."/>
            <person name="Bellgard M.I."/>
        </authorList>
    </citation>
    <scope>NUCLEOTIDE SEQUENCE</scope>
    <source>
        <tissue evidence="1">Shoot tissue taken approximately 20 cm above the soil surface</tissue>
    </source>
</reference>
<accession>A0A0A8ZX18</accession>
<proteinExistence type="predicted"/>
<sequence>MNHWNVRVSRSSSVRSIVIYGPFALYRTMNLTLTVTDQQDSNRR</sequence>
<reference evidence="1" key="1">
    <citation type="submission" date="2014-09" db="EMBL/GenBank/DDBJ databases">
        <authorList>
            <person name="Magalhaes I.L.F."/>
            <person name="Oliveira U."/>
            <person name="Santos F.R."/>
            <person name="Vidigal T.H.D.A."/>
            <person name="Brescovit A.D."/>
            <person name="Santos A.J."/>
        </authorList>
    </citation>
    <scope>NUCLEOTIDE SEQUENCE</scope>
    <source>
        <tissue evidence="1">Shoot tissue taken approximately 20 cm above the soil surface</tissue>
    </source>
</reference>
<protein>
    <submittedName>
        <fullName evidence="1">Uncharacterized protein</fullName>
    </submittedName>
</protein>
<dbReference type="EMBL" id="GBRH01255622">
    <property type="protein sequence ID" value="JAD42273.1"/>
    <property type="molecule type" value="Transcribed_RNA"/>
</dbReference>
<name>A0A0A8ZX18_ARUDO</name>
<evidence type="ECO:0000313" key="1">
    <source>
        <dbReference type="EMBL" id="JAD42273.1"/>
    </source>
</evidence>